<evidence type="ECO:0000259" key="9">
    <source>
        <dbReference type="PROSITE" id="PS51671"/>
    </source>
</evidence>
<evidence type="ECO:0000259" key="8">
    <source>
        <dbReference type="PROSITE" id="PS51171"/>
    </source>
</evidence>
<evidence type="ECO:0000256" key="7">
    <source>
        <dbReference type="ARBA" id="ARBA00047848"/>
    </source>
</evidence>
<evidence type="ECO:0000256" key="3">
    <source>
        <dbReference type="ARBA" id="ARBA00022605"/>
    </source>
</evidence>
<organism evidence="10">
    <name type="scientific">Fervidicoccus fontis</name>
    <dbReference type="NCBI Taxonomy" id="683846"/>
    <lineage>
        <taxon>Archaea</taxon>
        <taxon>Thermoproteota</taxon>
        <taxon>Thermoprotei</taxon>
        <taxon>Fervidicoccales</taxon>
        <taxon>Fervidicoccaceae</taxon>
        <taxon>Fervidicoccus</taxon>
    </lineage>
</organism>
<evidence type="ECO:0000256" key="5">
    <source>
        <dbReference type="ARBA" id="ARBA00023222"/>
    </source>
</evidence>
<comment type="caution">
    <text evidence="10">The sequence shown here is derived from an EMBL/GenBank/DDBJ whole genome shotgun (WGS) entry which is preliminary data.</text>
</comment>
<dbReference type="CDD" id="cd04905">
    <property type="entry name" value="ACT_CM-PDT"/>
    <property type="match status" value="1"/>
</dbReference>
<dbReference type="GO" id="GO:0009094">
    <property type="term" value="P:L-phenylalanine biosynthetic process"/>
    <property type="evidence" value="ECO:0007669"/>
    <property type="project" value="UniProtKB-UniPathway"/>
</dbReference>
<keyword evidence="6 10" id="KW-0456">Lyase</keyword>
<feature type="domain" description="Prephenate dehydratase" evidence="8">
    <location>
        <begin position="3"/>
        <end position="179"/>
    </location>
</feature>
<keyword evidence="5" id="KW-0584">Phenylalanine biosynthesis</keyword>
<dbReference type="GO" id="GO:0005737">
    <property type="term" value="C:cytoplasm"/>
    <property type="evidence" value="ECO:0007669"/>
    <property type="project" value="TreeGrafter"/>
</dbReference>
<dbReference type="EC" id="4.2.1.51" evidence="2"/>
<dbReference type="EMBL" id="DRZC01000079">
    <property type="protein sequence ID" value="HHQ80973.1"/>
    <property type="molecule type" value="Genomic_DNA"/>
</dbReference>
<dbReference type="FunFam" id="3.40.190.10:FF:000029">
    <property type="entry name" value="Chorismate mutase/Prephenate dehydratase"/>
    <property type="match status" value="1"/>
</dbReference>
<evidence type="ECO:0000313" key="10">
    <source>
        <dbReference type="EMBL" id="HHQ80973.1"/>
    </source>
</evidence>
<dbReference type="PANTHER" id="PTHR21022:SF19">
    <property type="entry name" value="PREPHENATE DEHYDRATASE-RELATED"/>
    <property type="match status" value="1"/>
</dbReference>
<dbReference type="PROSITE" id="PS51671">
    <property type="entry name" value="ACT"/>
    <property type="match status" value="1"/>
</dbReference>
<name>A0A7J3ZLM5_9CREN</name>
<dbReference type="Gene3D" id="3.30.70.260">
    <property type="match status" value="1"/>
</dbReference>
<dbReference type="PIRSF" id="PIRSF001500">
    <property type="entry name" value="Chor_mut_pdt_Ppr"/>
    <property type="match status" value="1"/>
</dbReference>
<dbReference type="InterPro" id="IPR001086">
    <property type="entry name" value="Preph_deHydtase"/>
</dbReference>
<dbReference type="Gene3D" id="3.40.190.10">
    <property type="entry name" value="Periplasmic binding protein-like II"/>
    <property type="match status" value="2"/>
</dbReference>
<dbReference type="InterPro" id="IPR008242">
    <property type="entry name" value="Chor_mutase/pphenate_deHydtase"/>
</dbReference>
<dbReference type="InterPro" id="IPR002912">
    <property type="entry name" value="ACT_dom"/>
</dbReference>
<comment type="pathway">
    <text evidence="1">Amino-acid biosynthesis; L-phenylalanine biosynthesis; phenylpyruvate from prephenate: step 1/1.</text>
</comment>
<accession>A0A7J3ZLM5</accession>
<dbReference type="FunFam" id="3.30.70.260:FF:000012">
    <property type="entry name" value="Prephenate dehydratase"/>
    <property type="match status" value="1"/>
</dbReference>
<proteinExistence type="predicted"/>
<dbReference type="PROSITE" id="PS00858">
    <property type="entry name" value="PREPHENATE_DEHYDR_2"/>
    <property type="match status" value="1"/>
</dbReference>
<dbReference type="UniPathway" id="UPA00121">
    <property type="reaction ID" value="UER00345"/>
</dbReference>
<keyword evidence="4" id="KW-0057">Aromatic amino acid biosynthesis</keyword>
<reference evidence="10" key="1">
    <citation type="journal article" date="2020" name="mSystems">
        <title>Genome- and Community-Level Interaction Insights into Carbon Utilization and Element Cycling Functions of Hydrothermarchaeota in Hydrothermal Sediment.</title>
        <authorList>
            <person name="Zhou Z."/>
            <person name="Liu Y."/>
            <person name="Xu W."/>
            <person name="Pan J."/>
            <person name="Luo Z.H."/>
            <person name="Li M."/>
        </authorList>
    </citation>
    <scope>NUCLEOTIDE SEQUENCE [LARGE SCALE GENOMIC DNA]</scope>
    <source>
        <strain evidence="10">SpSt-1116</strain>
    </source>
</reference>
<evidence type="ECO:0000256" key="4">
    <source>
        <dbReference type="ARBA" id="ARBA00023141"/>
    </source>
</evidence>
<dbReference type="InterPro" id="IPR045865">
    <property type="entry name" value="ACT-like_dom_sf"/>
</dbReference>
<comment type="catalytic activity">
    <reaction evidence="7">
        <text>prephenate + H(+) = 3-phenylpyruvate + CO2 + H2O</text>
        <dbReference type="Rhea" id="RHEA:21648"/>
        <dbReference type="ChEBI" id="CHEBI:15377"/>
        <dbReference type="ChEBI" id="CHEBI:15378"/>
        <dbReference type="ChEBI" id="CHEBI:16526"/>
        <dbReference type="ChEBI" id="CHEBI:18005"/>
        <dbReference type="ChEBI" id="CHEBI:29934"/>
        <dbReference type="EC" id="4.2.1.51"/>
    </reaction>
</comment>
<dbReference type="Pfam" id="PF01842">
    <property type="entry name" value="ACT"/>
    <property type="match status" value="1"/>
</dbReference>
<sequence length="280" mass="31258">MLRVAFLGPKGSFSEEAAVKAFCAKEVEFYPKSSIDEVFWTVESNETDYGIVPVENSIEGGVHETLDLLAKTTLRVQCEIQVKIGLHLVAHSETSLSNIKLIVSHPHALAQARRFLSRLKGVRVEFCSSTAEAARRASASREIAALASKLAATVYGLKVLVENVQDYEQNITRFFVLGRTSVPTGALRLKVSGYRTSIVMLLPHRPGALYRALEPFARREINLTRIESRPVQSKPWEYLFHLDFEGSIEDENCREAVEELERRALAVKVLGSYPVLLALE</sequence>
<dbReference type="NCBIfam" id="NF008865">
    <property type="entry name" value="PRK11898.1"/>
    <property type="match status" value="1"/>
</dbReference>
<keyword evidence="3" id="KW-0028">Amino-acid biosynthesis</keyword>
<evidence type="ECO:0000256" key="6">
    <source>
        <dbReference type="ARBA" id="ARBA00023239"/>
    </source>
</evidence>
<evidence type="ECO:0000256" key="2">
    <source>
        <dbReference type="ARBA" id="ARBA00013147"/>
    </source>
</evidence>
<evidence type="ECO:0000256" key="1">
    <source>
        <dbReference type="ARBA" id="ARBA00004741"/>
    </source>
</evidence>
<dbReference type="SUPFAM" id="SSF55021">
    <property type="entry name" value="ACT-like"/>
    <property type="match status" value="1"/>
</dbReference>
<dbReference type="GO" id="GO:0004664">
    <property type="term" value="F:prephenate dehydratase activity"/>
    <property type="evidence" value="ECO:0007669"/>
    <property type="project" value="UniProtKB-EC"/>
</dbReference>
<dbReference type="InterPro" id="IPR018528">
    <property type="entry name" value="Preph_deHydtase_CS"/>
</dbReference>
<dbReference type="AlphaFoldDB" id="A0A7J3ZLM5"/>
<dbReference type="PANTHER" id="PTHR21022">
    <property type="entry name" value="PREPHENATE DEHYDRATASE P PROTEIN"/>
    <property type="match status" value="1"/>
</dbReference>
<dbReference type="SUPFAM" id="SSF53850">
    <property type="entry name" value="Periplasmic binding protein-like II"/>
    <property type="match status" value="1"/>
</dbReference>
<gene>
    <name evidence="10" type="primary">pheA</name>
    <name evidence="10" type="ORF">ENM78_05955</name>
</gene>
<dbReference type="PROSITE" id="PS51171">
    <property type="entry name" value="PREPHENATE_DEHYDR_3"/>
    <property type="match status" value="1"/>
</dbReference>
<feature type="domain" description="ACT" evidence="9">
    <location>
        <begin position="197"/>
        <end position="274"/>
    </location>
</feature>
<protein>
    <recommendedName>
        <fullName evidence="2">prephenate dehydratase</fullName>
        <ecNumber evidence="2">4.2.1.51</ecNumber>
    </recommendedName>
</protein>
<dbReference type="Pfam" id="PF00800">
    <property type="entry name" value="PDT"/>
    <property type="match status" value="1"/>
</dbReference>
<dbReference type="CDD" id="cd13630">
    <property type="entry name" value="PBP2_PDT_1"/>
    <property type="match status" value="1"/>
</dbReference>